<proteinExistence type="predicted"/>
<dbReference type="OrthoDB" id="2378324at2759"/>
<dbReference type="SUPFAM" id="SSF109604">
    <property type="entry name" value="HD-domain/PDEase-like"/>
    <property type="match status" value="1"/>
</dbReference>
<dbReference type="InterPro" id="IPR003607">
    <property type="entry name" value="HD/PDEase_dom"/>
</dbReference>
<dbReference type="CDD" id="cd00077">
    <property type="entry name" value="HDc"/>
    <property type="match status" value="1"/>
</dbReference>
<gene>
    <name evidence="1" type="ORF">PDIGIT_LOCUS2533</name>
</gene>
<evidence type="ECO:0008006" key="3">
    <source>
        <dbReference type="Google" id="ProtNLM"/>
    </source>
</evidence>
<accession>A0A9W4XI99</accession>
<dbReference type="EMBL" id="CAOQHR010000002">
    <property type="protein sequence ID" value="CAI6293037.1"/>
    <property type="molecule type" value="Genomic_DNA"/>
</dbReference>
<reference evidence="1" key="1">
    <citation type="submission" date="2023-01" db="EMBL/GenBank/DDBJ databases">
        <authorList>
            <person name="Van Ghelder C."/>
            <person name="Rancurel C."/>
        </authorList>
    </citation>
    <scope>NUCLEOTIDE SEQUENCE</scope>
    <source>
        <strain evidence="1">CNCM I-4278</strain>
    </source>
</reference>
<dbReference type="Proteomes" id="UP001152607">
    <property type="component" value="Unassembled WGS sequence"/>
</dbReference>
<organism evidence="1 2">
    <name type="scientific">Periconia digitata</name>
    <dbReference type="NCBI Taxonomy" id="1303443"/>
    <lineage>
        <taxon>Eukaryota</taxon>
        <taxon>Fungi</taxon>
        <taxon>Dikarya</taxon>
        <taxon>Ascomycota</taxon>
        <taxon>Pezizomycotina</taxon>
        <taxon>Dothideomycetes</taxon>
        <taxon>Pleosporomycetidae</taxon>
        <taxon>Pleosporales</taxon>
        <taxon>Massarineae</taxon>
        <taxon>Periconiaceae</taxon>
        <taxon>Periconia</taxon>
    </lineage>
</organism>
<dbReference type="PANTHER" id="PTHR35569">
    <property type="entry name" value="CYANAMIDE HYDRATASE DDI2-RELATED"/>
    <property type="match status" value="1"/>
</dbReference>
<sequence length="240" mass="27018">MVQLLNNVTRLIAGVTVLDTPIINASIALAQQSLPLNGFNHVMRAWINGQALINHLPAKNRSHIDVEAFSVAAILHDLGWAFNTSFVSDDKWFEVDGAEAAKSFIRNRTQAEEWDDHRVQLVWDAIALHTSTDIAKFKQPEVLYTSAGTILELIGPELAKEQWGDIITVNQTQWENILDAFPRSQFRDYLFDTLTHFCREKPQTTYNNGLYSIGEKYVAGYNATGHQMVDILESVMAADE</sequence>
<dbReference type="AlphaFoldDB" id="A0A9W4XI99"/>
<keyword evidence="2" id="KW-1185">Reference proteome</keyword>
<comment type="caution">
    <text evidence="1">The sequence shown here is derived from an EMBL/GenBank/DDBJ whole genome shotgun (WGS) entry which is preliminary data.</text>
</comment>
<evidence type="ECO:0000313" key="2">
    <source>
        <dbReference type="Proteomes" id="UP001152607"/>
    </source>
</evidence>
<dbReference type="Gene3D" id="1.10.3210.10">
    <property type="entry name" value="Hypothetical protein af1432"/>
    <property type="match status" value="1"/>
</dbReference>
<protein>
    <recommendedName>
        <fullName evidence="3">HD domain-containing protein</fullName>
    </recommendedName>
</protein>
<evidence type="ECO:0000313" key="1">
    <source>
        <dbReference type="EMBL" id="CAI6293037.1"/>
    </source>
</evidence>
<name>A0A9W4XI99_9PLEO</name>
<dbReference type="PANTHER" id="PTHR35569:SF1">
    <property type="entry name" value="CYANAMIDE HYDRATASE DDI2-RELATED"/>
    <property type="match status" value="1"/>
</dbReference>